<evidence type="ECO:0000256" key="3">
    <source>
        <dbReference type="ARBA" id="ARBA00023082"/>
    </source>
</evidence>
<evidence type="ECO:0000259" key="6">
    <source>
        <dbReference type="Pfam" id="PF08281"/>
    </source>
</evidence>
<dbReference type="Proteomes" id="UP001597391">
    <property type="component" value="Unassembled WGS sequence"/>
</dbReference>
<evidence type="ECO:0000256" key="1">
    <source>
        <dbReference type="ARBA" id="ARBA00010641"/>
    </source>
</evidence>
<dbReference type="PANTHER" id="PTHR43133:SF51">
    <property type="entry name" value="RNA POLYMERASE SIGMA FACTOR"/>
    <property type="match status" value="1"/>
</dbReference>
<dbReference type="InterPro" id="IPR039425">
    <property type="entry name" value="RNA_pol_sigma-70-like"/>
</dbReference>
<keyword evidence="4" id="KW-0804">Transcription</keyword>
<proteinExistence type="inferred from homology"/>
<keyword evidence="2" id="KW-0805">Transcription regulation</keyword>
<dbReference type="EMBL" id="JBHUOP010000003">
    <property type="protein sequence ID" value="MFD2840648.1"/>
    <property type="molecule type" value="Genomic_DNA"/>
</dbReference>
<keyword evidence="3" id="KW-0731">Sigma factor</keyword>
<sequence length="189" mass="21488">MSKDNEIILRSLSRPAEFGDLFFRYAPRIHRYLARRIGESVADDILSETFLVAFEKRATFDQSHTNALPWLFGIAINLVHRHRIAEARTFKLAERTAVIDSVDDETRNSDSAVDAAVEVQRLAGKLRKLNKADRDVLLLYAWEDLTYEQIGVALGIPTGTVRSRLNRARKILRSSSTQQEADHGRVRIA</sequence>
<dbReference type="Gene3D" id="1.10.10.10">
    <property type="entry name" value="Winged helix-like DNA-binding domain superfamily/Winged helix DNA-binding domain"/>
    <property type="match status" value="1"/>
</dbReference>
<reference evidence="8" key="1">
    <citation type="journal article" date="2019" name="Int. J. Syst. Evol. Microbiol.">
        <title>The Global Catalogue of Microorganisms (GCM) 10K type strain sequencing project: providing services to taxonomists for standard genome sequencing and annotation.</title>
        <authorList>
            <consortium name="The Broad Institute Genomics Platform"/>
            <consortium name="The Broad Institute Genome Sequencing Center for Infectious Disease"/>
            <person name="Wu L."/>
            <person name="Ma J."/>
        </authorList>
    </citation>
    <scope>NUCLEOTIDE SEQUENCE [LARGE SCALE GENOMIC DNA]</scope>
    <source>
        <strain evidence="8">KCTC 33576</strain>
    </source>
</reference>
<feature type="domain" description="RNA polymerase sigma factor 70 region 4 type 2" evidence="6">
    <location>
        <begin position="125"/>
        <end position="171"/>
    </location>
</feature>
<evidence type="ECO:0000313" key="8">
    <source>
        <dbReference type="Proteomes" id="UP001597391"/>
    </source>
</evidence>
<dbReference type="InterPro" id="IPR013325">
    <property type="entry name" value="RNA_pol_sigma_r2"/>
</dbReference>
<dbReference type="SUPFAM" id="SSF88659">
    <property type="entry name" value="Sigma3 and sigma4 domains of RNA polymerase sigma factors"/>
    <property type="match status" value="1"/>
</dbReference>
<dbReference type="Pfam" id="PF04542">
    <property type="entry name" value="Sigma70_r2"/>
    <property type="match status" value="1"/>
</dbReference>
<protein>
    <submittedName>
        <fullName evidence="7">RNA polymerase sigma factor</fullName>
    </submittedName>
</protein>
<dbReference type="Pfam" id="PF08281">
    <property type="entry name" value="Sigma70_r4_2"/>
    <property type="match status" value="1"/>
</dbReference>
<dbReference type="SUPFAM" id="SSF88946">
    <property type="entry name" value="Sigma2 domain of RNA polymerase sigma factors"/>
    <property type="match status" value="1"/>
</dbReference>
<dbReference type="InterPro" id="IPR036388">
    <property type="entry name" value="WH-like_DNA-bd_sf"/>
</dbReference>
<comment type="caution">
    <text evidence="7">The sequence shown here is derived from an EMBL/GenBank/DDBJ whole genome shotgun (WGS) entry which is preliminary data.</text>
</comment>
<dbReference type="InterPro" id="IPR013324">
    <property type="entry name" value="RNA_pol_sigma_r3/r4-like"/>
</dbReference>
<dbReference type="InterPro" id="IPR007627">
    <property type="entry name" value="RNA_pol_sigma70_r2"/>
</dbReference>
<dbReference type="InterPro" id="IPR014284">
    <property type="entry name" value="RNA_pol_sigma-70_dom"/>
</dbReference>
<organism evidence="7 8">
    <name type="scientific">Populibacterium corticicola</name>
    <dbReference type="NCBI Taxonomy" id="1812826"/>
    <lineage>
        <taxon>Bacteria</taxon>
        <taxon>Bacillati</taxon>
        <taxon>Actinomycetota</taxon>
        <taxon>Actinomycetes</taxon>
        <taxon>Micrococcales</taxon>
        <taxon>Jonesiaceae</taxon>
        <taxon>Populibacterium</taxon>
    </lineage>
</organism>
<evidence type="ECO:0000256" key="2">
    <source>
        <dbReference type="ARBA" id="ARBA00023015"/>
    </source>
</evidence>
<dbReference type="InterPro" id="IPR013249">
    <property type="entry name" value="RNA_pol_sigma70_r4_t2"/>
</dbReference>
<dbReference type="PANTHER" id="PTHR43133">
    <property type="entry name" value="RNA POLYMERASE ECF-TYPE SIGMA FACTO"/>
    <property type="match status" value="1"/>
</dbReference>
<gene>
    <name evidence="7" type="ORF">ACFSYH_08705</name>
</gene>
<evidence type="ECO:0000256" key="4">
    <source>
        <dbReference type="ARBA" id="ARBA00023163"/>
    </source>
</evidence>
<comment type="similarity">
    <text evidence="1">Belongs to the sigma-70 factor family. ECF subfamily.</text>
</comment>
<keyword evidence="8" id="KW-1185">Reference proteome</keyword>
<accession>A0ABW5XFJ9</accession>
<dbReference type="CDD" id="cd06171">
    <property type="entry name" value="Sigma70_r4"/>
    <property type="match status" value="1"/>
</dbReference>
<name>A0ABW5XFJ9_9MICO</name>
<dbReference type="RefSeq" id="WP_377466522.1">
    <property type="nucleotide sequence ID" value="NZ_JBHUOP010000003.1"/>
</dbReference>
<dbReference type="NCBIfam" id="TIGR02937">
    <property type="entry name" value="sigma70-ECF"/>
    <property type="match status" value="1"/>
</dbReference>
<dbReference type="Gene3D" id="1.10.1740.10">
    <property type="match status" value="1"/>
</dbReference>
<evidence type="ECO:0000313" key="7">
    <source>
        <dbReference type="EMBL" id="MFD2840648.1"/>
    </source>
</evidence>
<evidence type="ECO:0000259" key="5">
    <source>
        <dbReference type="Pfam" id="PF04542"/>
    </source>
</evidence>
<feature type="domain" description="RNA polymerase sigma-70 region 2" evidence="5">
    <location>
        <begin position="23"/>
        <end position="86"/>
    </location>
</feature>